<dbReference type="Gene3D" id="3.90.550.10">
    <property type="entry name" value="Spore Coat Polysaccharide Biosynthesis Protein SpsA, Chain A"/>
    <property type="match status" value="1"/>
</dbReference>
<dbReference type="InterPro" id="IPR029993">
    <property type="entry name" value="GAUT"/>
</dbReference>
<dbReference type="PANTHER" id="PTHR32116">
    <property type="entry name" value="GALACTURONOSYLTRANSFERASE 4-RELATED"/>
    <property type="match status" value="1"/>
</dbReference>
<keyword evidence="4" id="KW-0333">Golgi apparatus</keyword>
<dbReference type="EMBL" id="JANQDX010000015">
    <property type="protein sequence ID" value="KAL0911157.1"/>
    <property type="molecule type" value="Genomic_DNA"/>
</dbReference>
<keyword evidence="4" id="KW-0961">Cell wall biogenesis/degradation</keyword>
<comment type="subcellular location">
    <subcellularLocation>
        <location evidence="4">Golgi apparatus membrane</location>
        <topology evidence="4">Single-pass type II membrane protein</topology>
    </subcellularLocation>
</comment>
<organism evidence="5 6">
    <name type="scientific">Dendrobium thyrsiflorum</name>
    <name type="common">Pinecone-like raceme dendrobium</name>
    <name type="synonym">Orchid</name>
    <dbReference type="NCBI Taxonomy" id="117978"/>
    <lineage>
        <taxon>Eukaryota</taxon>
        <taxon>Viridiplantae</taxon>
        <taxon>Streptophyta</taxon>
        <taxon>Embryophyta</taxon>
        <taxon>Tracheophyta</taxon>
        <taxon>Spermatophyta</taxon>
        <taxon>Magnoliopsida</taxon>
        <taxon>Liliopsida</taxon>
        <taxon>Asparagales</taxon>
        <taxon>Orchidaceae</taxon>
        <taxon>Epidendroideae</taxon>
        <taxon>Malaxideae</taxon>
        <taxon>Dendrobiinae</taxon>
        <taxon>Dendrobium</taxon>
    </lineage>
</organism>
<sequence length="522" mass="59546">MKRRASEWRPRLSSWITNWIWWILGIFLVVALVLFLVQHHQTIPHQLPMQVKSTGFKDDPVERMNFTEDLLTSTSLTRQLADQMTLSKAYLVIAKEHGNFDFAAELSSQIRNCQRLLSQAAVNGKRITLVEARPIVNQLSKLINKALDYHYDISTTISTLRSHVQALEERVIVATVQSAAFGRLAAESLPKNLQCVNVKLTKDWFEEPPLRLHAEEQQHSLRLMDINLYHFCVFSDNVLAASVVVNSTVANVKHPQQLVFHVVTDNTNYQAMAAWFLKNDFKGCTVVVRSVEEFSWLNESSSPLFKQLASAETQNWHTRSLSLLKYLRFYIPEIHPLLERVVFLDDDIVVQRDLTPLFSLNMHGSVIGAVETCLDSFHRLYNYVNFSHPLISSAFDPQACGWAFGLNVVDLIAWKKANVTAKFHYWLQQNADGLLWKEGTLPAGLLSFYGLMVPLDRRWHVLGLGYDFEIDIRLIESAATVHFNGNMKPWLKLGITSDLHGHIQCSQLSGTDTTDTCNCLRK</sequence>
<dbReference type="EC" id="2.4.1.-" evidence="4"/>
<keyword evidence="4" id="KW-1133">Transmembrane helix</keyword>
<dbReference type="Pfam" id="PF01501">
    <property type="entry name" value="Glyco_transf_8"/>
    <property type="match status" value="1"/>
</dbReference>
<evidence type="ECO:0000313" key="6">
    <source>
        <dbReference type="Proteomes" id="UP001552299"/>
    </source>
</evidence>
<comment type="similarity">
    <text evidence="2 4">Belongs to the glycosyltransferase 8 family.</text>
</comment>
<comment type="caution">
    <text evidence="5">The sequence shown here is derived from an EMBL/GenBank/DDBJ whole genome shotgun (WGS) entry which is preliminary data.</text>
</comment>
<proteinExistence type="inferred from homology"/>
<protein>
    <recommendedName>
        <fullName evidence="4">Hexosyltransferase</fullName>
        <ecNumber evidence="4">2.4.1.-</ecNumber>
    </recommendedName>
</protein>
<evidence type="ECO:0000256" key="3">
    <source>
        <dbReference type="ARBA" id="ARBA00022676"/>
    </source>
</evidence>
<keyword evidence="3 4" id="KW-0808">Transferase</keyword>
<dbReference type="PANTHER" id="PTHR32116:SF20">
    <property type="entry name" value="HEXOSYLTRANSFERASE GAUT11"/>
    <property type="match status" value="1"/>
</dbReference>
<evidence type="ECO:0000313" key="5">
    <source>
        <dbReference type="EMBL" id="KAL0911157.1"/>
    </source>
</evidence>
<evidence type="ECO:0000256" key="1">
    <source>
        <dbReference type="ARBA" id="ARBA00004877"/>
    </source>
</evidence>
<evidence type="ECO:0000256" key="4">
    <source>
        <dbReference type="RuleBase" id="RU362027"/>
    </source>
</evidence>
<keyword evidence="4" id="KW-0472">Membrane</keyword>
<keyword evidence="4" id="KW-0812">Transmembrane</keyword>
<dbReference type="GO" id="GO:0000139">
    <property type="term" value="C:Golgi membrane"/>
    <property type="evidence" value="ECO:0007669"/>
    <property type="project" value="UniProtKB-SubCell"/>
</dbReference>
<dbReference type="InterPro" id="IPR002495">
    <property type="entry name" value="Glyco_trans_8"/>
</dbReference>
<keyword evidence="3 4" id="KW-0328">Glycosyltransferase</keyword>
<comment type="pathway">
    <text evidence="1 4">Glycan metabolism; pectin biosynthesis.</text>
</comment>
<keyword evidence="6" id="KW-1185">Reference proteome</keyword>
<dbReference type="SUPFAM" id="SSF53448">
    <property type="entry name" value="Nucleotide-diphospho-sugar transferases"/>
    <property type="match status" value="1"/>
</dbReference>
<name>A0ABD0UL82_DENTH</name>
<feature type="transmembrane region" description="Helical" evidence="4">
    <location>
        <begin position="12"/>
        <end position="37"/>
    </location>
</feature>
<reference evidence="5 6" key="1">
    <citation type="journal article" date="2024" name="Plant Biotechnol. J.">
        <title>Dendrobium thyrsiflorum genome and its molecular insights into genes involved in important horticultural traits.</title>
        <authorList>
            <person name="Chen B."/>
            <person name="Wang J.Y."/>
            <person name="Zheng P.J."/>
            <person name="Li K.L."/>
            <person name="Liang Y.M."/>
            <person name="Chen X.F."/>
            <person name="Zhang C."/>
            <person name="Zhao X."/>
            <person name="He X."/>
            <person name="Zhang G.Q."/>
            <person name="Liu Z.J."/>
            <person name="Xu Q."/>
        </authorList>
    </citation>
    <scope>NUCLEOTIDE SEQUENCE [LARGE SCALE GENOMIC DNA]</scope>
    <source>
        <strain evidence="5">GZMU011</strain>
    </source>
</reference>
<dbReference type="InterPro" id="IPR029044">
    <property type="entry name" value="Nucleotide-diphossugar_trans"/>
</dbReference>
<dbReference type="Proteomes" id="UP001552299">
    <property type="component" value="Unassembled WGS sequence"/>
</dbReference>
<dbReference type="GO" id="GO:0016757">
    <property type="term" value="F:glycosyltransferase activity"/>
    <property type="evidence" value="ECO:0007669"/>
    <property type="project" value="UniProtKB-KW"/>
</dbReference>
<dbReference type="AlphaFoldDB" id="A0ABD0UL82"/>
<evidence type="ECO:0000256" key="2">
    <source>
        <dbReference type="ARBA" id="ARBA00006351"/>
    </source>
</evidence>
<accession>A0ABD0UL82</accession>
<dbReference type="Pfam" id="PF25557">
    <property type="entry name" value="GAUT_1"/>
    <property type="match status" value="1"/>
</dbReference>
<gene>
    <name evidence="5" type="ORF">M5K25_019273</name>
</gene>
<dbReference type="GO" id="GO:0071555">
    <property type="term" value="P:cell wall organization"/>
    <property type="evidence" value="ECO:0007669"/>
    <property type="project" value="UniProtKB-KW"/>
</dbReference>
<dbReference type="CDD" id="cd06429">
    <property type="entry name" value="GT8_like_1"/>
    <property type="match status" value="1"/>
</dbReference>